<dbReference type="NCBIfam" id="TIGR00778">
    <property type="entry name" value="ahpD_dom"/>
    <property type="match status" value="1"/>
</dbReference>
<dbReference type="InterPro" id="IPR003779">
    <property type="entry name" value="CMD-like"/>
</dbReference>
<accession>A0A8S0Y323</accession>
<reference evidence="3" key="1">
    <citation type="submission" date="2014-11" db="EMBL/GenBank/DDBJ databases">
        <authorList>
            <person name="Hornung B.V."/>
        </authorList>
    </citation>
    <scope>NUCLEOTIDE SEQUENCE</scope>
    <source>
        <strain evidence="3">INE</strain>
    </source>
</reference>
<dbReference type="InterPro" id="IPR004675">
    <property type="entry name" value="AhpD_core"/>
</dbReference>
<evidence type="ECO:0000313" key="3">
    <source>
        <dbReference type="EMBL" id="CEJ07002.1"/>
    </source>
</evidence>
<dbReference type="RefSeq" id="WP_240985035.1">
    <property type="nucleotide sequence ID" value="NZ_CDGJ01000037.1"/>
</dbReference>
<gene>
    <name evidence="3" type="ORF">DEACI_1456</name>
    <name evidence="2" type="ORF">DEACI_2182</name>
</gene>
<protein>
    <submittedName>
        <fullName evidence="3">Alkylhydroperoxidase AhpD core domain protein</fullName>
        <ecNumber evidence="3">1.11.1.7</ecNumber>
    </submittedName>
    <submittedName>
        <fullName evidence="2">Peroxiredoxin</fullName>
        <ecNumber evidence="2 3">1.11.1.15</ecNumber>
    </submittedName>
</protein>
<sequence length="125" mass="13792">MPTVKLIQDQEASPEVQGMFKHLEEDKGMVPPTFRALANFPAYMKATLEKMQVAMAPGKLDAKTKFFIALTTSINNGSDMCITSHTQQLKKMGVSEEELLEMIAVIDASTGMNRVNTGLRIFPQA</sequence>
<evidence type="ECO:0000313" key="2">
    <source>
        <dbReference type="EMBL" id="CAA7601515.1"/>
    </source>
</evidence>
<proteinExistence type="predicted"/>
<dbReference type="EC" id="1.11.1.7" evidence="3"/>
<dbReference type="KEGG" id="aacx:DEACI_2182"/>
<dbReference type="EC" id="1.11.1.15" evidence="2 3"/>
<keyword evidence="4" id="KW-1185">Reference proteome</keyword>
<evidence type="ECO:0000313" key="4">
    <source>
        <dbReference type="Proteomes" id="UP001071230"/>
    </source>
</evidence>
<keyword evidence="2" id="KW-0575">Peroxidase</keyword>
<dbReference type="InterPro" id="IPR029032">
    <property type="entry name" value="AhpD-like"/>
</dbReference>
<dbReference type="EMBL" id="CDGJ01000037">
    <property type="protein sequence ID" value="CEJ07002.1"/>
    <property type="molecule type" value="Genomic_DNA"/>
</dbReference>
<dbReference type="PANTHER" id="PTHR35446">
    <property type="entry name" value="SI:CH211-175M2.5"/>
    <property type="match status" value="1"/>
</dbReference>
<feature type="domain" description="Carboxymuconolactone decarboxylase-like" evidence="1">
    <location>
        <begin position="41"/>
        <end position="121"/>
    </location>
</feature>
<dbReference type="Pfam" id="PF02627">
    <property type="entry name" value="CMD"/>
    <property type="match status" value="1"/>
</dbReference>
<dbReference type="SUPFAM" id="SSF69118">
    <property type="entry name" value="AhpD-like"/>
    <property type="match status" value="1"/>
</dbReference>
<dbReference type="Proteomes" id="UP000836597">
    <property type="component" value="Chromosome"/>
</dbReference>
<name>A0A8S0Y323_9FIRM</name>
<dbReference type="Gene3D" id="1.20.1290.10">
    <property type="entry name" value="AhpD-like"/>
    <property type="match status" value="1"/>
</dbReference>
<evidence type="ECO:0000259" key="1">
    <source>
        <dbReference type="Pfam" id="PF02627"/>
    </source>
</evidence>
<reference evidence="2" key="2">
    <citation type="submission" date="2020-01" db="EMBL/GenBank/DDBJ databases">
        <authorList>
            <person name="Hornung B."/>
        </authorList>
    </citation>
    <scope>NUCLEOTIDE SEQUENCE</scope>
    <source>
        <strain evidence="2">PacBioINE</strain>
    </source>
</reference>
<dbReference type="PANTHER" id="PTHR35446:SF2">
    <property type="entry name" value="CARBOXYMUCONOLACTONE DECARBOXYLASE-LIKE DOMAIN-CONTAINING PROTEIN"/>
    <property type="match status" value="1"/>
</dbReference>
<dbReference type="GO" id="GO:0140825">
    <property type="term" value="F:lactoperoxidase activity"/>
    <property type="evidence" value="ECO:0007669"/>
    <property type="project" value="UniProtKB-EC"/>
</dbReference>
<dbReference type="AlphaFoldDB" id="A0A8S0Y323"/>
<keyword evidence="2" id="KW-0560">Oxidoreductase</keyword>
<dbReference type="EMBL" id="LR746496">
    <property type="protein sequence ID" value="CAA7601515.1"/>
    <property type="molecule type" value="Genomic_DNA"/>
</dbReference>
<dbReference type="Proteomes" id="UP001071230">
    <property type="component" value="Unassembled WGS sequence"/>
</dbReference>
<dbReference type="GO" id="GO:0051920">
    <property type="term" value="F:peroxiredoxin activity"/>
    <property type="evidence" value="ECO:0007669"/>
    <property type="project" value="InterPro"/>
</dbReference>
<organism evidence="2">
    <name type="scientific">Acididesulfobacillus acetoxydans</name>
    <dbReference type="NCBI Taxonomy" id="1561005"/>
    <lineage>
        <taxon>Bacteria</taxon>
        <taxon>Bacillati</taxon>
        <taxon>Bacillota</taxon>
        <taxon>Clostridia</taxon>
        <taxon>Eubacteriales</taxon>
        <taxon>Peptococcaceae</taxon>
        <taxon>Acididesulfobacillus</taxon>
    </lineage>
</organism>